<dbReference type="AlphaFoldDB" id="A0A450SA44"/>
<reference evidence="2" key="1">
    <citation type="submission" date="2019-02" db="EMBL/GenBank/DDBJ databases">
        <authorList>
            <person name="Gruber-Vodicka R. H."/>
            <person name="Seah K. B. B."/>
        </authorList>
    </citation>
    <scope>NUCLEOTIDE SEQUENCE</scope>
    <source>
        <strain evidence="2">BECK_DK161</strain>
    </source>
</reference>
<dbReference type="EMBL" id="CAADEY010000023">
    <property type="protein sequence ID" value="VFJ48917.1"/>
    <property type="molecule type" value="Genomic_DNA"/>
</dbReference>
<feature type="region of interest" description="Disordered" evidence="1">
    <location>
        <begin position="1"/>
        <end position="22"/>
    </location>
</feature>
<evidence type="ECO:0000313" key="2">
    <source>
        <dbReference type="EMBL" id="VFJ48917.1"/>
    </source>
</evidence>
<sequence>MRERQPQRGCVKKRHGNNDATPLGLFPARVFPRVALRATLGYVTQPLRGKKSAVGRVRRVSFVTRQRNDIQNVGLRHFGLIASRLNPTYTLS</sequence>
<evidence type="ECO:0000256" key="1">
    <source>
        <dbReference type="SAM" id="MobiDB-lite"/>
    </source>
</evidence>
<gene>
    <name evidence="2" type="ORF">BECKDK2373C_GA0170839_102324</name>
</gene>
<accession>A0A450SA44</accession>
<name>A0A450SA44_9GAMM</name>
<proteinExistence type="predicted"/>
<organism evidence="2">
    <name type="scientific">Candidatus Kentrum sp. DK</name>
    <dbReference type="NCBI Taxonomy" id="2126562"/>
    <lineage>
        <taxon>Bacteria</taxon>
        <taxon>Pseudomonadati</taxon>
        <taxon>Pseudomonadota</taxon>
        <taxon>Gammaproteobacteria</taxon>
        <taxon>Candidatus Kentrum</taxon>
    </lineage>
</organism>
<protein>
    <submittedName>
        <fullName evidence="2">Uncharacterized protein</fullName>
    </submittedName>
</protein>